<reference evidence="4" key="1">
    <citation type="submission" date="2019-02" db="EMBL/GenBank/DDBJ databases">
        <title>Structural and Functional analysis of Lanthipeptide from Bacillus thuringiensis serovar andalousiensis B23193.</title>
        <authorList>
            <person name="Andreeva J.V."/>
            <person name="Grigoreva A."/>
        </authorList>
    </citation>
    <scope>NUCLEOTIDE SEQUENCE [LARGE SCALE GENOMIC DNA]</scope>
    <source>
        <strain evidence="4">B23193</strain>
    </source>
</reference>
<evidence type="ECO:0000256" key="1">
    <source>
        <dbReference type="SAM" id="MobiDB-lite"/>
    </source>
</evidence>
<sequence>MSHQMGSDHTSGDPYDDARKASKLNLSHIRPPFDHPSVAAYPIIKANVLEYTVTPIADITDSEGNSISSSFSESVTTSDSQTHGSNFEVTQEIGWSLLKPDITTSITTGYSGSHTWGTEFTRETGGGEEFNWETAVTYNTSEAADLDFTVTFTNEGSLYAANIFPTFNIILGGKVIFTHSPTIPIAAIDQGDTSSIFNIDKIRISLDDLKAIQLGAPVELEMTQVQADIREQNPDTGNWVTIGEWPDLYYDINPKTVTFLYTEKDGTQTEYQVAARPLSGTD</sequence>
<dbReference type="GO" id="GO:0051260">
    <property type="term" value="P:protein homooligomerization"/>
    <property type="evidence" value="ECO:0007669"/>
    <property type="project" value="InterPro"/>
</dbReference>
<dbReference type="Pfam" id="PF17475">
    <property type="entry name" value="Binary_toxB_2"/>
    <property type="match status" value="1"/>
</dbReference>
<protein>
    <recommendedName>
        <fullName evidence="2">Protective antigen heptamerisation domain-containing protein</fullName>
    </recommendedName>
</protein>
<evidence type="ECO:0000259" key="2">
    <source>
        <dbReference type="Pfam" id="PF17475"/>
    </source>
</evidence>
<dbReference type="Gene3D" id="2.60.120.240">
    <property type="entry name" value="Protective antigen, heptamerisation domain"/>
    <property type="match status" value="1"/>
</dbReference>
<organism evidence="3 4">
    <name type="scientific">Bacillus thuringiensis serovar andalousiensis</name>
    <dbReference type="NCBI Taxonomy" id="257985"/>
    <lineage>
        <taxon>Bacteria</taxon>
        <taxon>Bacillati</taxon>
        <taxon>Bacillota</taxon>
        <taxon>Bacilli</taxon>
        <taxon>Bacillales</taxon>
        <taxon>Bacillaceae</taxon>
        <taxon>Bacillus</taxon>
        <taxon>Bacillus cereus group</taxon>
    </lineage>
</organism>
<dbReference type="Proteomes" id="UP000501374">
    <property type="component" value="Chromosome"/>
</dbReference>
<evidence type="ECO:0000313" key="4">
    <source>
        <dbReference type="Proteomes" id="UP000501374"/>
    </source>
</evidence>
<dbReference type="SUPFAM" id="SSF56988">
    <property type="entry name" value="Anthrax protective antigen"/>
    <property type="match status" value="1"/>
</dbReference>
<proteinExistence type="predicted"/>
<dbReference type="RefSeq" id="WP_172555942.1">
    <property type="nucleotide sequence ID" value="NZ_CP035727.2"/>
</dbReference>
<dbReference type="AlphaFoldDB" id="A0A6H0TPH6"/>
<feature type="compositionally biased region" description="Low complexity" evidence="1">
    <location>
        <begin position="62"/>
        <end position="80"/>
    </location>
</feature>
<dbReference type="InterPro" id="IPR037149">
    <property type="entry name" value="PA_heptamer_dom_sf"/>
</dbReference>
<evidence type="ECO:0000313" key="3">
    <source>
        <dbReference type="EMBL" id="QIW22453.1"/>
    </source>
</evidence>
<name>A0A6H0TPH6_BACTU</name>
<feature type="domain" description="Protective antigen heptamerisation" evidence="2">
    <location>
        <begin position="62"/>
        <end position="174"/>
    </location>
</feature>
<accession>A0A6H0TPH6</accession>
<dbReference type="InterPro" id="IPR027439">
    <property type="entry name" value="PA_heptamer_dom"/>
</dbReference>
<gene>
    <name evidence="3" type="ORF">EVG22_31180</name>
</gene>
<dbReference type="EMBL" id="CP035727">
    <property type="protein sequence ID" value="QIW22453.1"/>
    <property type="molecule type" value="Genomic_DNA"/>
</dbReference>
<feature type="region of interest" description="Disordered" evidence="1">
    <location>
        <begin position="62"/>
        <end position="84"/>
    </location>
</feature>